<sequence length="396" mass="41230">METCLPLREGERYFRRVRIIGIMSGTSHDAIDVAAAEFTHTDGELRLRPLGDLSVEHDPDLREALVAALPPARTSFAEVCALDTRLGRAFADAAAKGLAVLCDGEADLVVSHGQTVYHWVADGHAHGTLQIGQPAWIAAATGLPVVADLRSADIAAGGQGAPLVPVLDAGLLRPGQAALNIGGIANITAIGDAGDVTAYDLGPGNALIDAAAREHFGLPFDDGGLLASAGSVDAALLLRLIDEPYYRMPPPKSTGKELFHGGYVANPGLSGADLIATLTELTARVITTEAVWLGVREVYASGGGVRNPVLMGRVRDLAEGRFELRETDELGVPADAKEAYAFALLGWLTWHGLPGALPSVTGASRAAVLGSITPGTAPLRLPEPLPGWSGRIRVTP</sequence>
<dbReference type="AlphaFoldDB" id="A0A9W6WBI5"/>
<keyword evidence="1 2" id="KW-0418">Kinase</keyword>
<evidence type="ECO:0000313" key="3">
    <source>
        <dbReference type="Proteomes" id="UP001165079"/>
    </source>
</evidence>
<dbReference type="GO" id="GO:0097175">
    <property type="term" value="P:1,6-anhydro-N-acetyl-beta-muramic acid catabolic process"/>
    <property type="evidence" value="ECO:0007669"/>
    <property type="project" value="UniProtKB-UniRule"/>
</dbReference>
<keyword evidence="1" id="KW-0547">Nucleotide-binding</keyword>
<dbReference type="PANTHER" id="PTHR30605:SF0">
    <property type="entry name" value="ANHYDRO-N-ACETYLMURAMIC ACID KINASE"/>
    <property type="match status" value="1"/>
</dbReference>
<dbReference type="NCBIfam" id="NF007146">
    <property type="entry name" value="PRK09585.2-6"/>
    <property type="match status" value="1"/>
</dbReference>
<comment type="catalytic activity">
    <reaction evidence="1">
        <text>1,6-anhydro-N-acetyl-beta-muramate + ATP + H2O = N-acetyl-D-muramate 6-phosphate + ADP + H(+)</text>
        <dbReference type="Rhea" id="RHEA:24952"/>
        <dbReference type="ChEBI" id="CHEBI:15377"/>
        <dbReference type="ChEBI" id="CHEBI:15378"/>
        <dbReference type="ChEBI" id="CHEBI:30616"/>
        <dbReference type="ChEBI" id="CHEBI:58690"/>
        <dbReference type="ChEBI" id="CHEBI:58722"/>
        <dbReference type="ChEBI" id="CHEBI:456216"/>
        <dbReference type="EC" id="2.7.1.170"/>
    </reaction>
</comment>
<comment type="similarity">
    <text evidence="1">Belongs to the anhydro-N-acetylmuramic acid kinase family.</text>
</comment>
<feature type="binding site" evidence="1">
    <location>
        <begin position="25"/>
        <end position="32"/>
    </location>
    <ligand>
        <name>ATP</name>
        <dbReference type="ChEBI" id="CHEBI:30616"/>
    </ligand>
</feature>
<protein>
    <recommendedName>
        <fullName evidence="1">Anhydro-N-acetylmuramic acid kinase</fullName>
        <ecNumber evidence="1">2.7.1.170</ecNumber>
    </recommendedName>
    <alternativeName>
        <fullName evidence="1">AnhMurNAc kinase</fullName>
    </alternativeName>
</protein>
<dbReference type="Proteomes" id="UP001165079">
    <property type="component" value="Unassembled WGS sequence"/>
</dbReference>
<dbReference type="InterPro" id="IPR043129">
    <property type="entry name" value="ATPase_NBD"/>
</dbReference>
<proteinExistence type="inferred from homology"/>
<keyword evidence="3" id="KW-1185">Reference proteome</keyword>
<keyword evidence="1" id="KW-0119">Carbohydrate metabolism</keyword>
<organism evidence="2 3">
    <name type="scientific">Actinorhabdospora filicis</name>
    <dbReference type="NCBI Taxonomy" id="1785913"/>
    <lineage>
        <taxon>Bacteria</taxon>
        <taxon>Bacillati</taxon>
        <taxon>Actinomycetota</taxon>
        <taxon>Actinomycetes</taxon>
        <taxon>Micromonosporales</taxon>
        <taxon>Micromonosporaceae</taxon>
        <taxon>Actinorhabdospora</taxon>
    </lineage>
</organism>
<dbReference type="GO" id="GO:0005524">
    <property type="term" value="F:ATP binding"/>
    <property type="evidence" value="ECO:0007669"/>
    <property type="project" value="UniProtKB-UniRule"/>
</dbReference>
<keyword evidence="1" id="KW-0067">ATP-binding</keyword>
<dbReference type="Pfam" id="PF03702">
    <property type="entry name" value="AnmK"/>
    <property type="match status" value="1"/>
</dbReference>
<dbReference type="EC" id="2.7.1.170" evidence="1"/>
<dbReference type="GO" id="GO:0016301">
    <property type="term" value="F:kinase activity"/>
    <property type="evidence" value="ECO:0007669"/>
    <property type="project" value="UniProtKB-KW"/>
</dbReference>
<comment type="pathway">
    <text evidence="1">Cell wall biogenesis; peptidoglycan recycling.</text>
</comment>
<accession>A0A9W6WBI5</accession>
<dbReference type="GO" id="GO:0009254">
    <property type="term" value="P:peptidoglycan turnover"/>
    <property type="evidence" value="ECO:0007669"/>
    <property type="project" value="UniProtKB-UniRule"/>
</dbReference>
<dbReference type="EMBL" id="BSTX01000003">
    <property type="protein sequence ID" value="GLZ80108.1"/>
    <property type="molecule type" value="Genomic_DNA"/>
</dbReference>
<dbReference type="SUPFAM" id="SSF53067">
    <property type="entry name" value="Actin-like ATPase domain"/>
    <property type="match status" value="1"/>
</dbReference>
<gene>
    <name evidence="1 2" type="primary">anmK</name>
    <name evidence="2" type="ORF">Afil01_49150</name>
</gene>
<evidence type="ECO:0000313" key="2">
    <source>
        <dbReference type="EMBL" id="GLZ80108.1"/>
    </source>
</evidence>
<keyword evidence="1" id="KW-0808">Transferase</keyword>
<dbReference type="PANTHER" id="PTHR30605">
    <property type="entry name" value="ANHYDRO-N-ACETYLMURAMIC ACID KINASE"/>
    <property type="match status" value="1"/>
</dbReference>
<dbReference type="HAMAP" id="MF_01270">
    <property type="entry name" value="AnhMurNAc_kinase"/>
    <property type="match status" value="1"/>
</dbReference>
<comment type="pathway">
    <text evidence="1">Amino-sugar metabolism; 1,6-anhydro-N-acetylmuramate degradation.</text>
</comment>
<dbReference type="CDD" id="cd24050">
    <property type="entry name" value="ASKHA_NBD_ANMK"/>
    <property type="match status" value="1"/>
</dbReference>
<comment type="caution">
    <text evidence="2">The sequence shown here is derived from an EMBL/GenBank/DDBJ whole genome shotgun (WGS) entry which is preliminary data.</text>
</comment>
<dbReference type="GO" id="GO:0016773">
    <property type="term" value="F:phosphotransferase activity, alcohol group as acceptor"/>
    <property type="evidence" value="ECO:0007669"/>
    <property type="project" value="UniProtKB-UniRule"/>
</dbReference>
<evidence type="ECO:0000256" key="1">
    <source>
        <dbReference type="HAMAP-Rule" id="MF_01270"/>
    </source>
</evidence>
<reference evidence="2" key="1">
    <citation type="submission" date="2023-03" db="EMBL/GenBank/DDBJ databases">
        <title>Actinorhabdospora filicis NBRC 111898.</title>
        <authorList>
            <person name="Ichikawa N."/>
            <person name="Sato H."/>
            <person name="Tonouchi N."/>
        </authorList>
    </citation>
    <scope>NUCLEOTIDE SEQUENCE</scope>
    <source>
        <strain evidence="2">NBRC 111898</strain>
    </source>
</reference>
<dbReference type="InterPro" id="IPR005338">
    <property type="entry name" value="Anhydro_N_Ac-Mur_kinase"/>
</dbReference>
<dbReference type="GO" id="GO:0006040">
    <property type="term" value="P:amino sugar metabolic process"/>
    <property type="evidence" value="ECO:0007669"/>
    <property type="project" value="InterPro"/>
</dbReference>
<dbReference type="Gene3D" id="3.30.420.40">
    <property type="match status" value="2"/>
</dbReference>
<comment type="function">
    <text evidence="1">Catalyzes the specific phosphorylation of 1,6-anhydro-N-acetylmuramic acid (anhMurNAc) with the simultaneous cleavage of the 1,6-anhydro ring, generating MurNAc-6-P. Is required for the utilization of anhMurNAc either imported from the medium or derived from its own cell wall murein, and thus plays a role in cell wall recycling.</text>
</comment>
<name>A0A9W6WBI5_9ACTN</name>